<dbReference type="InterPro" id="IPR016181">
    <property type="entry name" value="Acyl_CoA_acyltransferase"/>
</dbReference>
<protein>
    <recommendedName>
        <fullName evidence="3">N-acetyltransferase domain-containing protein</fullName>
    </recommendedName>
</protein>
<dbReference type="eggNOG" id="COG0456">
    <property type="taxonomic scope" value="Bacteria"/>
</dbReference>
<dbReference type="Gene3D" id="3.40.630.30">
    <property type="match status" value="1"/>
</dbReference>
<evidence type="ECO:0000256" key="2">
    <source>
        <dbReference type="ARBA" id="ARBA00023315"/>
    </source>
</evidence>
<comment type="caution">
    <text evidence="4">The sequence shown here is derived from an EMBL/GenBank/DDBJ whole genome shotgun (WGS) entry which is preliminary data.</text>
</comment>
<dbReference type="PROSITE" id="PS51186">
    <property type="entry name" value="GNAT"/>
    <property type="match status" value="1"/>
</dbReference>
<proteinExistence type="predicted"/>
<keyword evidence="5" id="KW-1185">Reference proteome</keyword>
<dbReference type="PANTHER" id="PTHR43877">
    <property type="entry name" value="AMINOALKYLPHOSPHONATE N-ACETYLTRANSFERASE-RELATED-RELATED"/>
    <property type="match status" value="1"/>
</dbReference>
<evidence type="ECO:0000313" key="4">
    <source>
        <dbReference type="EMBL" id="EFO80590.1"/>
    </source>
</evidence>
<sequence length="265" mass="29406">MPIEIVDLNEEWQSSALAYLRRSPYRNAIPLSNVTQLRSRSTVVVAHSNGFIVGVASHYHDLPLLSLTFVAERGEALPTLLRGLHARVPALGQAPIIAVLPEQRTFQLAEWVTVESIEVELQMVVEPETLRPRESANVRRLRPDDLPEMAELATLGGLMAWSPQAISHGPAFGAFVDDRLVAMASTRFATPDVVEIGNIVTHPAYRRRGLASSCTSALSQACFRLASRVYLMVMTNNQPAFDSYRALGFWPAERFGLVQFRLRGE</sequence>
<dbReference type="SUPFAM" id="SSF55729">
    <property type="entry name" value="Acyl-CoA N-acyltransferases (Nat)"/>
    <property type="match status" value="1"/>
</dbReference>
<dbReference type="InterPro" id="IPR000182">
    <property type="entry name" value="GNAT_dom"/>
</dbReference>
<dbReference type="HOGENOM" id="CLU_091676_0_0_0"/>
<dbReference type="EMBL" id="ADVR01000048">
    <property type="protein sequence ID" value="EFO80590.1"/>
    <property type="molecule type" value="Genomic_DNA"/>
</dbReference>
<dbReference type="GO" id="GO:0016747">
    <property type="term" value="F:acyltransferase activity, transferring groups other than amino-acyl groups"/>
    <property type="evidence" value="ECO:0007669"/>
    <property type="project" value="InterPro"/>
</dbReference>
<accession>E1IDX9</accession>
<dbReference type="CDD" id="cd04301">
    <property type="entry name" value="NAT_SF"/>
    <property type="match status" value="1"/>
</dbReference>
<gene>
    <name evidence="4" type="ORF">OSCT_1530</name>
</gene>
<organism evidence="4 5">
    <name type="scientific">Oscillochloris trichoides DG-6</name>
    <dbReference type="NCBI Taxonomy" id="765420"/>
    <lineage>
        <taxon>Bacteria</taxon>
        <taxon>Bacillati</taxon>
        <taxon>Chloroflexota</taxon>
        <taxon>Chloroflexia</taxon>
        <taxon>Chloroflexales</taxon>
        <taxon>Chloroflexineae</taxon>
        <taxon>Oscillochloridaceae</taxon>
        <taxon>Oscillochloris</taxon>
    </lineage>
</organism>
<reference evidence="4 5" key="1">
    <citation type="journal article" date="2011" name="J. Bacteriol.">
        <title>Draft genome sequence of the anoxygenic filamentous phototrophic bacterium Oscillochloris trichoides subsp. DG-6.</title>
        <authorList>
            <person name="Kuznetsov B.B."/>
            <person name="Ivanovsky R.N."/>
            <person name="Keppen O.I."/>
            <person name="Sukhacheva M.V."/>
            <person name="Bumazhkin B.K."/>
            <person name="Patutina E.O."/>
            <person name="Beletsky A.V."/>
            <person name="Mardanov A.V."/>
            <person name="Baslerov R.V."/>
            <person name="Panteleeva A.N."/>
            <person name="Kolganova T.V."/>
            <person name="Ravin N.V."/>
            <person name="Skryabin K.G."/>
        </authorList>
    </citation>
    <scope>NUCLEOTIDE SEQUENCE [LARGE SCALE GENOMIC DNA]</scope>
    <source>
        <strain evidence="4 5">DG-6</strain>
    </source>
</reference>
<dbReference type="AlphaFoldDB" id="E1IDX9"/>
<dbReference type="STRING" id="765420.OSCT_1530"/>
<keyword evidence="2" id="KW-0012">Acyltransferase</keyword>
<name>E1IDX9_9CHLR</name>
<dbReference type="InterPro" id="IPR050832">
    <property type="entry name" value="Bact_Acetyltransf"/>
</dbReference>
<evidence type="ECO:0000256" key="1">
    <source>
        <dbReference type="ARBA" id="ARBA00022679"/>
    </source>
</evidence>
<evidence type="ECO:0000313" key="5">
    <source>
        <dbReference type="Proteomes" id="UP000054010"/>
    </source>
</evidence>
<evidence type="ECO:0000259" key="3">
    <source>
        <dbReference type="PROSITE" id="PS51186"/>
    </source>
</evidence>
<keyword evidence="1" id="KW-0808">Transferase</keyword>
<feature type="domain" description="N-acetyltransferase" evidence="3">
    <location>
        <begin position="136"/>
        <end position="265"/>
    </location>
</feature>
<dbReference type="Pfam" id="PF00583">
    <property type="entry name" value="Acetyltransf_1"/>
    <property type="match status" value="1"/>
</dbReference>
<dbReference type="Proteomes" id="UP000054010">
    <property type="component" value="Unassembled WGS sequence"/>
</dbReference>